<organism evidence="4 5">
    <name type="scientific">Cupriavidus plantarum</name>
    <dbReference type="NCBI Taxonomy" id="942865"/>
    <lineage>
        <taxon>Bacteria</taxon>
        <taxon>Pseudomonadati</taxon>
        <taxon>Pseudomonadota</taxon>
        <taxon>Betaproteobacteria</taxon>
        <taxon>Burkholderiales</taxon>
        <taxon>Burkholderiaceae</taxon>
        <taxon>Cupriavidus</taxon>
    </lineage>
</organism>
<accession>A0A316EKW2</accession>
<dbReference type="PANTHER" id="PTHR32071">
    <property type="entry name" value="TRANSCRIPTIONAL REGULATORY PROTEIN"/>
    <property type="match status" value="1"/>
</dbReference>
<evidence type="ECO:0000313" key="5">
    <source>
        <dbReference type="Proteomes" id="UP000245754"/>
    </source>
</evidence>
<keyword evidence="5" id="KW-1185">Reference proteome</keyword>
<comment type="caution">
    <text evidence="4">The sequence shown here is derived from an EMBL/GenBank/DDBJ whole genome shotgun (WGS) entry which is preliminary data.</text>
</comment>
<reference evidence="4 5" key="1">
    <citation type="submission" date="2018-05" db="EMBL/GenBank/DDBJ databases">
        <title>Genomic Encyclopedia of Type Strains, Phase IV (KMG-V): Genome sequencing to study the core and pangenomes of soil and plant-associated prokaryotes.</title>
        <authorList>
            <person name="Whitman W."/>
        </authorList>
    </citation>
    <scope>NUCLEOTIDE SEQUENCE [LARGE SCALE GENOMIC DNA]</scope>
    <source>
        <strain evidence="4 5">SLV-132</strain>
    </source>
</reference>
<dbReference type="SUPFAM" id="SSF52540">
    <property type="entry name" value="P-loop containing nucleoside triphosphate hydrolases"/>
    <property type="match status" value="1"/>
</dbReference>
<dbReference type="Gene3D" id="3.40.50.300">
    <property type="entry name" value="P-loop containing nucleotide triphosphate hydrolases"/>
    <property type="match status" value="1"/>
</dbReference>
<dbReference type="GeneID" id="98344182"/>
<dbReference type="PANTHER" id="PTHR32071:SF57">
    <property type="entry name" value="C4-DICARBOXYLATE TRANSPORT TRANSCRIPTIONAL REGULATORY PROTEIN DCTD"/>
    <property type="match status" value="1"/>
</dbReference>
<dbReference type="GO" id="GO:0043565">
    <property type="term" value="F:sequence-specific DNA binding"/>
    <property type="evidence" value="ECO:0007669"/>
    <property type="project" value="InterPro"/>
</dbReference>
<dbReference type="InterPro" id="IPR025662">
    <property type="entry name" value="Sigma_54_int_dom_ATP-bd_1"/>
</dbReference>
<dbReference type="EMBL" id="QGGT01000010">
    <property type="protein sequence ID" value="PWK31317.1"/>
    <property type="molecule type" value="Genomic_DNA"/>
</dbReference>
<dbReference type="SMART" id="SM00382">
    <property type="entry name" value="AAA"/>
    <property type="match status" value="1"/>
</dbReference>
<keyword evidence="4" id="KW-0238">DNA-binding</keyword>
<dbReference type="InterPro" id="IPR002078">
    <property type="entry name" value="Sigma_54_int"/>
</dbReference>
<dbReference type="InterPro" id="IPR009057">
    <property type="entry name" value="Homeodomain-like_sf"/>
</dbReference>
<keyword evidence="2" id="KW-0067">ATP-binding</keyword>
<dbReference type="AlphaFoldDB" id="A0A316EKW2"/>
<dbReference type="RefSeq" id="WP_109585523.1">
    <property type="nucleotide sequence ID" value="NZ_CAJPUX010000015.1"/>
</dbReference>
<evidence type="ECO:0000259" key="3">
    <source>
        <dbReference type="PROSITE" id="PS50045"/>
    </source>
</evidence>
<protein>
    <submittedName>
        <fullName evidence="4">DNA-binding NtrC family response regulator</fullName>
    </submittedName>
</protein>
<feature type="domain" description="Sigma-54 factor interaction" evidence="3">
    <location>
        <begin position="137"/>
        <end position="369"/>
    </location>
</feature>
<dbReference type="PROSITE" id="PS00676">
    <property type="entry name" value="SIGMA54_INTERACT_2"/>
    <property type="match status" value="1"/>
</dbReference>
<keyword evidence="1" id="KW-0547">Nucleotide-binding</keyword>
<evidence type="ECO:0000256" key="1">
    <source>
        <dbReference type="ARBA" id="ARBA00022741"/>
    </source>
</evidence>
<dbReference type="GO" id="GO:0005524">
    <property type="term" value="F:ATP binding"/>
    <property type="evidence" value="ECO:0007669"/>
    <property type="project" value="UniProtKB-KW"/>
</dbReference>
<proteinExistence type="predicted"/>
<dbReference type="InterPro" id="IPR002197">
    <property type="entry name" value="HTH_Fis"/>
</dbReference>
<gene>
    <name evidence="4" type="ORF">C7419_11055</name>
</gene>
<dbReference type="InterPro" id="IPR003593">
    <property type="entry name" value="AAA+_ATPase"/>
</dbReference>
<name>A0A316EKW2_9BURK</name>
<dbReference type="Pfam" id="PF00158">
    <property type="entry name" value="Sigma54_activat"/>
    <property type="match status" value="1"/>
</dbReference>
<sequence>MKADRWAYESLEVYVWEGKYEIADRVARFLTPLGVDVIRAGALESFPAEPRTKPCVAVISASAIGTAKFTLEWEAAHGMPVVWVAAPDREVDPGRFPAEYAHILPHDFTGPDLRTQIGKLMPQLLAASETGPDVADLVAGSPAMLQLLQQVDTFADFDSNVMLYGETGAGKERIARLFHDRNRTYGKGPFIAVNCGAIPDGLFESQFFGHAKGAFTGAMFAHRGYFEQANGGTLFLDEIGDLPLFQQVKLLRVLEENALTRLGSALPVKLDFRLVAATNKDLREAVGQGKFRADLYFRLAVIELRIPSLEERGAADKVALLQSFMRHMMGAKRFDVLPPMPDWLRGAVGTAFFNGNVRELRNLAERVGITVQQCGSWDEERIRPLFRGLRPGAFDGGDRPAESRGDAEERRRIIAALDANGWRRQDTATCLGISRKVLWEKMRKFQIVDSEAADNEVESA</sequence>
<dbReference type="GO" id="GO:0006355">
    <property type="term" value="P:regulation of DNA-templated transcription"/>
    <property type="evidence" value="ECO:0007669"/>
    <property type="project" value="InterPro"/>
</dbReference>
<dbReference type="CDD" id="cd00009">
    <property type="entry name" value="AAA"/>
    <property type="match status" value="1"/>
</dbReference>
<dbReference type="InterPro" id="IPR027417">
    <property type="entry name" value="P-loop_NTPase"/>
</dbReference>
<dbReference type="PROSITE" id="PS50045">
    <property type="entry name" value="SIGMA54_INTERACT_4"/>
    <property type="match status" value="1"/>
</dbReference>
<dbReference type="InterPro" id="IPR025943">
    <property type="entry name" value="Sigma_54_int_dom_ATP-bd_2"/>
</dbReference>
<dbReference type="SUPFAM" id="SSF46689">
    <property type="entry name" value="Homeodomain-like"/>
    <property type="match status" value="1"/>
</dbReference>
<dbReference type="Pfam" id="PF02954">
    <property type="entry name" value="HTH_8"/>
    <property type="match status" value="1"/>
</dbReference>
<dbReference type="Gene3D" id="1.10.10.60">
    <property type="entry name" value="Homeodomain-like"/>
    <property type="match status" value="1"/>
</dbReference>
<dbReference type="PROSITE" id="PS00675">
    <property type="entry name" value="SIGMA54_INTERACT_1"/>
    <property type="match status" value="1"/>
</dbReference>
<evidence type="ECO:0000313" key="4">
    <source>
        <dbReference type="EMBL" id="PWK31317.1"/>
    </source>
</evidence>
<dbReference type="Proteomes" id="UP000245754">
    <property type="component" value="Unassembled WGS sequence"/>
</dbReference>
<dbReference type="OrthoDB" id="9761705at2"/>
<evidence type="ECO:0000256" key="2">
    <source>
        <dbReference type="ARBA" id="ARBA00022840"/>
    </source>
</evidence>
<dbReference type="FunFam" id="3.40.50.300:FF:000006">
    <property type="entry name" value="DNA-binding transcriptional regulator NtrC"/>
    <property type="match status" value="1"/>
</dbReference>